<evidence type="ECO:0000259" key="5">
    <source>
        <dbReference type="Pfam" id="PF06978"/>
    </source>
</evidence>
<dbReference type="Proteomes" id="UP001162480">
    <property type="component" value="Chromosome 9"/>
</dbReference>
<dbReference type="EMBL" id="OX597822">
    <property type="protein sequence ID" value="CAI9728396.1"/>
    <property type="molecule type" value="Genomic_DNA"/>
</dbReference>
<dbReference type="Pfam" id="PF22770">
    <property type="entry name" value="POP1_C"/>
    <property type="match status" value="1"/>
</dbReference>
<evidence type="ECO:0000313" key="9">
    <source>
        <dbReference type="Proteomes" id="UP001162480"/>
    </source>
</evidence>
<dbReference type="PANTHER" id="PTHR22731:SF3">
    <property type="entry name" value="RIBONUCLEASES P_MRP PROTEIN SUBUNIT POP1"/>
    <property type="match status" value="1"/>
</dbReference>
<gene>
    <name evidence="8" type="ORF">OCTVUL_1B007636</name>
</gene>
<feature type="compositionally biased region" description="Basic residues" evidence="4">
    <location>
        <begin position="95"/>
        <end position="109"/>
    </location>
</feature>
<dbReference type="Pfam" id="PF08170">
    <property type="entry name" value="POPLD"/>
    <property type="match status" value="1"/>
</dbReference>
<dbReference type="GO" id="GO:0001682">
    <property type="term" value="P:tRNA 5'-leader removal"/>
    <property type="evidence" value="ECO:0007669"/>
    <property type="project" value="InterPro"/>
</dbReference>
<keyword evidence="3" id="KW-0539">Nucleus</keyword>
<feature type="domain" description="POPLD" evidence="6">
    <location>
        <begin position="544"/>
        <end position="634"/>
    </location>
</feature>
<accession>A0AA36B771</accession>
<dbReference type="InterPro" id="IPR009723">
    <property type="entry name" value="Pop1_N"/>
</dbReference>
<dbReference type="PANTHER" id="PTHR22731">
    <property type="entry name" value="RIBONUCLEASES P/MRP PROTEIN SUBUNIT POP1"/>
    <property type="match status" value="1"/>
</dbReference>
<feature type="region of interest" description="Disordered" evidence="4">
    <location>
        <begin position="298"/>
        <end position="325"/>
    </location>
</feature>
<evidence type="ECO:0000256" key="2">
    <source>
        <dbReference type="ARBA" id="ARBA00022694"/>
    </source>
</evidence>
<organism evidence="8 9">
    <name type="scientific">Octopus vulgaris</name>
    <name type="common">Common octopus</name>
    <dbReference type="NCBI Taxonomy" id="6645"/>
    <lineage>
        <taxon>Eukaryota</taxon>
        <taxon>Metazoa</taxon>
        <taxon>Spiralia</taxon>
        <taxon>Lophotrochozoa</taxon>
        <taxon>Mollusca</taxon>
        <taxon>Cephalopoda</taxon>
        <taxon>Coleoidea</taxon>
        <taxon>Octopodiformes</taxon>
        <taxon>Octopoda</taxon>
        <taxon>Incirrata</taxon>
        <taxon>Octopodidae</taxon>
        <taxon>Octopus</taxon>
    </lineage>
</organism>
<dbReference type="InterPro" id="IPR055079">
    <property type="entry name" value="POP1_C"/>
</dbReference>
<proteinExistence type="predicted"/>
<evidence type="ECO:0000256" key="1">
    <source>
        <dbReference type="ARBA" id="ARBA00004123"/>
    </source>
</evidence>
<feature type="region of interest" description="Disordered" evidence="4">
    <location>
        <begin position="90"/>
        <end position="114"/>
    </location>
</feature>
<dbReference type="GO" id="GO:0005655">
    <property type="term" value="C:nucleolar ribonuclease P complex"/>
    <property type="evidence" value="ECO:0007669"/>
    <property type="project" value="InterPro"/>
</dbReference>
<feature type="domain" description="Pop1 N-terminal" evidence="5">
    <location>
        <begin position="108"/>
        <end position="181"/>
    </location>
</feature>
<evidence type="ECO:0000259" key="6">
    <source>
        <dbReference type="Pfam" id="PF08170"/>
    </source>
</evidence>
<reference evidence="8" key="1">
    <citation type="submission" date="2023-08" db="EMBL/GenBank/DDBJ databases">
        <authorList>
            <person name="Alioto T."/>
            <person name="Alioto T."/>
            <person name="Gomez Garrido J."/>
        </authorList>
    </citation>
    <scope>NUCLEOTIDE SEQUENCE</scope>
</reference>
<dbReference type="AlphaFoldDB" id="A0AA36B771"/>
<sequence length="832" mass="94582">MCDRNNRKRKFSNVEAGEQSDIVLPPSVNITRYAESRSQEIASLNLHVQTKTVNKMVLETLPKHMNRRAMSHDIRRWPRRLRQLVKKQYENQVNKRLRRPPSRKHRRRPNNLLAEYTRRKRKQVWLETHIWHAKRFHMTKKWGYHLAKEPTSKSTRRTYTSITKYCLLQDVSFLCCIEVSGLQSEITLGFSHLSSPATGPGIGAKCYLNGSREGSIVLYKYDQYPFDAVGLVTFFWKPVSTEDSISSQEPCDTAESENIRYLWLWCHPSCYNLLWQELVKVFQNVISTPEDKVFETVTDKTSDTPNIKTSSKPHRTTQTLNAASTKEKVSSKLSNGYSSGSAAKAGQVFLKSLKDKLVRFRLTGPLTLKVLGNAINVSSINKTSSDSPESPWWHSYFSSEDCLMSHETKGKLWQRLGEAYVPTELPQHWILGLTVLDPRFRLPSKKQRAEPSLEAHEVDQSIEASPELSTSPLWDEAIRTEVKKTKLSEQEFNKMISESVVPGYQLHLLDSSSRIPMLLIQRPGIQSLFQACNSTFANPRLGNGCDIILPAGWGMAFWIALVYQGAQVGGLSEAYRTSLEVGELYFPFDYPDTEAGLDEMSVIKTNKLGVYMRRPPSKRPNFERLGIPVPFYTDYLSLVQELNKDLIQKFCVLRDRKKLIALSRLISSTNDSKLKISKHFVGDSFYNQAIVPVIVEMVSKGIPEHCSMICVPLKRDLVNLKSKKAAEVKEPLHKVKRGTKECEENKKTKPSRLCEDRLKTGTGQLLPLSSTSRKIIGFLTTGRYSFLKASGVGIGFCSVVGLQELLPNSKSIILVRSIKSLEYRYAKLSIIS</sequence>
<evidence type="ECO:0000256" key="3">
    <source>
        <dbReference type="ARBA" id="ARBA00023242"/>
    </source>
</evidence>
<feature type="domain" description="Pop1 N-terminal" evidence="5">
    <location>
        <begin position="33"/>
        <end position="106"/>
    </location>
</feature>
<keyword evidence="2" id="KW-0819">tRNA processing</keyword>
<dbReference type="GO" id="GO:0000172">
    <property type="term" value="C:ribonuclease MRP complex"/>
    <property type="evidence" value="ECO:0007669"/>
    <property type="project" value="InterPro"/>
</dbReference>
<comment type="subcellular location">
    <subcellularLocation>
        <location evidence="1">Nucleus</location>
    </subcellularLocation>
</comment>
<name>A0AA36B771_OCTVU</name>
<protein>
    <submittedName>
        <fullName evidence="8">P MRP subunit POP1-like</fullName>
    </submittedName>
</protein>
<dbReference type="InterPro" id="IPR039182">
    <property type="entry name" value="Pop1"/>
</dbReference>
<evidence type="ECO:0000256" key="4">
    <source>
        <dbReference type="SAM" id="MobiDB-lite"/>
    </source>
</evidence>
<dbReference type="InterPro" id="IPR012590">
    <property type="entry name" value="POPLD_dom"/>
</dbReference>
<feature type="domain" description="POP1 C-terminal" evidence="7">
    <location>
        <begin position="689"/>
        <end position="831"/>
    </location>
</feature>
<evidence type="ECO:0000313" key="8">
    <source>
        <dbReference type="EMBL" id="CAI9728396.1"/>
    </source>
</evidence>
<feature type="compositionally biased region" description="Polar residues" evidence="4">
    <location>
        <begin position="303"/>
        <end position="324"/>
    </location>
</feature>
<evidence type="ECO:0000259" key="7">
    <source>
        <dbReference type="Pfam" id="PF22770"/>
    </source>
</evidence>
<dbReference type="Pfam" id="PF06978">
    <property type="entry name" value="POP1_N"/>
    <property type="match status" value="2"/>
</dbReference>
<keyword evidence="9" id="KW-1185">Reference proteome</keyword>